<dbReference type="Gramene" id="TuG1812G0500001187.01.T01">
    <property type="protein sequence ID" value="TuG1812G0500001187.01.T01"/>
    <property type="gene ID" value="TuG1812G0500001187.01"/>
</dbReference>
<reference evidence="1" key="2">
    <citation type="submission" date="2018-03" db="EMBL/GenBank/DDBJ databases">
        <title>The Triticum urartu genome reveals the dynamic nature of wheat genome evolution.</title>
        <authorList>
            <person name="Ling H."/>
            <person name="Ma B."/>
            <person name="Shi X."/>
            <person name="Liu H."/>
            <person name="Dong L."/>
            <person name="Sun H."/>
            <person name="Cao Y."/>
            <person name="Gao Q."/>
            <person name="Zheng S."/>
            <person name="Li Y."/>
            <person name="Yu Y."/>
            <person name="Du H."/>
            <person name="Qi M."/>
            <person name="Li Y."/>
            <person name="Yu H."/>
            <person name="Cui Y."/>
            <person name="Wang N."/>
            <person name="Chen C."/>
            <person name="Wu H."/>
            <person name="Zhao Y."/>
            <person name="Zhang J."/>
            <person name="Li Y."/>
            <person name="Zhou W."/>
            <person name="Zhang B."/>
            <person name="Hu W."/>
            <person name="Eijk M."/>
            <person name="Tang J."/>
            <person name="Witsenboer H."/>
            <person name="Zhao S."/>
            <person name="Li Z."/>
            <person name="Zhang A."/>
            <person name="Wang D."/>
            <person name="Liang C."/>
        </authorList>
    </citation>
    <scope>NUCLEOTIDE SEQUENCE [LARGE SCALE GENOMIC DNA]</scope>
    <source>
        <strain evidence="1">cv. G1812</strain>
    </source>
</reference>
<evidence type="ECO:0000313" key="2">
    <source>
        <dbReference type="Proteomes" id="UP000015106"/>
    </source>
</evidence>
<name>A0A8R7UFC1_TRIUA</name>
<reference evidence="2" key="1">
    <citation type="journal article" date="2013" name="Nature">
        <title>Draft genome of the wheat A-genome progenitor Triticum urartu.</title>
        <authorList>
            <person name="Ling H.Q."/>
            <person name="Zhao S."/>
            <person name="Liu D."/>
            <person name="Wang J."/>
            <person name="Sun H."/>
            <person name="Zhang C."/>
            <person name="Fan H."/>
            <person name="Li D."/>
            <person name="Dong L."/>
            <person name="Tao Y."/>
            <person name="Gao C."/>
            <person name="Wu H."/>
            <person name="Li Y."/>
            <person name="Cui Y."/>
            <person name="Guo X."/>
            <person name="Zheng S."/>
            <person name="Wang B."/>
            <person name="Yu K."/>
            <person name="Liang Q."/>
            <person name="Yang W."/>
            <person name="Lou X."/>
            <person name="Chen J."/>
            <person name="Feng M."/>
            <person name="Jian J."/>
            <person name="Zhang X."/>
            <person name="Luo G."/>
            <person name="Jiang Y."/>
            <person name="Liu J."/>
            <person name="Wang Z."/>
            <person name="Sha Y."/>
            <person name="Zhang B."/>
            <person name="Wu H."/>
            <person name="Tang D."/>
            <person name="Shen Q."/>
            <person name="Xue P."/>
            <person name="Zou S."/>
            <person name="Wang X."/>
            <person name="Liu X."/>
            <person name="Wang F."/>
            <person name="Yang Y."/>
            <person name="An X."/>
            <person name="Dong Z."/>
            <person name="Zhang K."/>
            <person name="Zhang X."/>
            <person name="Luo M.C."/>
            <person name="Dvorak J."/>
            <person name="Tong Y."/>
            <person name="Wang J."/>
            <person name="Yang H."/>
            <person name="Li Z."/>
            <person name="Wang D."/>
            <person name="Zhang A."/>
            <person name="Wang J."/>
        </authorList>
    </citation>
    <scope>NUCLEOTIDE SEQUENCE</scope>
    <source>
        <strain evidence="2">cv. G1812</strain>
    </source>
</reference>
<dbReference type="AlphaFoldDB" id="A0A8R7UFC1"/>
<keyword evidence="2" id="KW-1185">Reference proteome</keyword>
<organism evidence="1 2">
    <name type="scientific">Triticum urartu</name>
    <name type="common">Red wild einkorn</name>
    <name type="synonym">Crithodium urartu</name>
    <dbReference type="NCBI Taxonomy" id="4572"/>
    <lineage>
        <taxon>Eukaryota</taxon>
        <taxon>Viridiplantae</taxon>
        <taxon>Streptophyta</taxon>
        <taxon>Embryophyta</taxon>
        <taxon>Tracheophyta</taxon>
        <taxon>Spermatophyta</taxon>
        <taxon>Magnoliopsida</taxon>
        <taxon>Liliopsida</taxon>
        <taxon>Poales</taxon>
        <taxon>Poaceae</taxon>
        <taxon>BOP clade</taxon>
        <taxon>Pooideae</taxon>
        <taxon>Triticodae</taxon>
        <taxon>Triticeae</taxon>
        <taxon>Triticinae</taxon>
        <taxon>Triticum</taxon>
    </lineage>
</organism>
<dbReference type="EnsemblPlants" id="TuG1812G0500001187.01.T01">
    <property type="protein sequence ID" value="TuG1812G0500001187.01.T01"/>
    <property type="gene ID" value="TuG1812G0500001187.01"/>
</dbReference>
<sequence>MKVVSEFLLYQGPHKLGQYAFSGNSMGVGRKEGIPTVSYGILSQVLNITR</sequence>
<dbReference type="Proteomes" id="UP000015106">
    <property type="component" value="Chromosome 5"/>
</dbReference>
<protein>
    <submittedName>
        <fullName evidence="1">Uncharacterized protein</fullName>
    </submittedName>
</protein>
<proteinExistence type="predicted"/>
<reference evidence="1" key="3">
    <citation type="submission" date="2022-06" db="UniProtKB">
        <authorList>
            <consortium name="EnsemblPlants"/>
        </authorList>
    </citation>
    <scope>IDENTIFICATION</scope>
</reference>
<accession>A0A8R7UFC1</accession>
<evidence type="ECO:0000313" key="1">
    <source>
        <dbReference type="EnsemblPlants" id="TuG1812G0500001187.01.T01"/>
    </source>
</evidence>